<protein>
    <recommendedName>
        <fullName evidence="4">Peptidase S8/S53 domain-containing protein</fullName>
    </recommendedName>
</protein>
<reference evidence="2 3" key="1">
    <citation type="submission" date="2020-03" db="EMBL/GenBank/DDBJ databases">
        <title>Draft Genome Sequence of Cudoniella acicularis.</title>
        <authorList>
            <person name="Buettner E."/>
            <person name="Kellner H."/>
        </authorList>
    </citation>
    <scope>NUCLEOTIDE SEQUENCE [LARGE SCALE GENOMIC DNA]</scope>
    <source>
        <strain evidence="2 3">DSM 108380</strain>
    </source>
</reference>
<name>A0A8H4RF56_9HELO</name>
<dbReference type="Gene3D" id="3.40.50.200">
    <property type="entry name" value="Peptidase S8/S53 domain"/>
    <property type="match status" value="1"/>
</dbReference>
<accession>A0A8H4RF56</accession>
<dbReference type="InterPro" id="IPR036852">
    <property type="entry name" value="Peptidase_S8/S53_dom_sf"/>
</dbReference>
<evidence type="ECO:0000313" key="2">
    <source>
        <dbReference type="EMBL" id="KAF4628967.1"/>
    </source>
</evidence>
<keyword evidence="3" id="KW-1185">Reference proteome</keyword>
<dbReference type="GO" id="GO:0006508">
    <property type="term" value="P:proteolysis"/>
    <property type="evidence" value="ECO:0007669"/>
    <property type="project" value="InterPro"/>
</dbReference>
<dbReference type="CDD" id="cd00306">
    <property type="entry name" value="Peptidases_S8_S53"/>
    <property type="match status" value="1"/>
</dbReference>
<sequence length="813" mass="91942">MPKWVNPEKEPKVKPPFSPAHQKVIDDRERLQAEQSSEVQLGPRDMQYGSCDHWPTKCMYSEGQLKKSKYCNWCKYDDDGKNGGIVDVNQFMIHWHVNCIDPFNMRKYEDVQALLICWETVTSTFLKQREGLEDVLKSPYRFGTTPFNIPLENDPFDSLTDEIRNFKKIHNKEQNLLIIYYGDHGIIGEKGDLILKCYSGEKLIFGEYVRWNRAQERLLSGSKADILIILDCCHSASAIEPDYESRENAVDILVASSIDGKAPLREEYSLTHKLTAVLQSPDLYVKGFSTWFLHKRLVRHQNISVQSNLMKSRKDAELGATPLLFPFEPKRKENPFIFLKPLKGNESDEGDEGDYNDEFDNGGTTAKEPLARKQGRLEGTIFSIEIPTNTEHGLEIRVRVDYTDATTNTDPELAAKLAPGLRAKADAEYADAATNTEAKITLQEAPPERIQRGGGELIRLQSSVSSQPYQLPLSIQLWVSRTQISRKRKMGDDTSDTSDTEDRQRWFDRYERWAVVYDQRRRDSFRRCKIALLCTGVSTKEDKFLRRLRLDERRRRIFVKDFSDVEGHGEDRHGMGTQCVKLIARLNSSAELHVAKISDEGEISDLSVISEAILHYAHENVNMIVLPFGFPIHHERVSTAISFALEKGITCLAAPGNAGGNERAAFPARMPRVIAIYATDGYGNPSLFNAAPMKGRKNFSAIGEIMPSSWNGVEVKTSSTSYSVCVAAAVLATMFEFARTQLSLDDADLKTLNSPDGAEKMLELMSSERGGYDYIAPWLFFSDKAEDSISGGSEFEFKSIIKGQILAVLRQMR</sequence>
<organism evidence="2 3">
    <name type="scientific">Cudoniella acicularis</name>
    <dbReference type="NCBI Taxonomy" id="354080"/>
    <lineage>
        <taxon>Eukaryota</taxon>
        <taxon>Fungi</taxon>
        <taxon>Dikarya</taxon>
        <taxon>Ascomycota</taxon>
        <taxon>Pezizomycotina</taxon>
        <taxon>Leotiomycetes</taxon>
        <taxon>Helotiales</taxon>
        <taxon>Tricladiaceae</taxon>
        <taxon>Cudoniella</taxon>
    </lineage>
</organism>
<proteinExistence type="predicted"/>
<feature type="compositionally biased region" description="Basic and acidic residues" evidence="1">
    <location>
        <begin position="1"/>
        <end position="13"/>
    </location>
</feature>
<evidence type="ECO:0000313" key="3">
    <source>
        <dbReference type="Proteomes" id="UP000566819"/>
    </source>
</evidence>
<feature type="region of interest" description="Disordered" evidence="1">
    <location>
        <begin position="1"/>
        <end position="21"/>
    </location>
</feature>
<dbReference type="Proteomes" id="UP000566819">
    <property type="component" value="Unassembled WGS sequence"/>
</dbReference>
<evidence type="ECO:0000256" key="1">
    <source>
        <dbReference type="SAM" id="MobiDB-lite"/>
    </source>
</evidence>
<comment type="caution">
    <text evidence="2">The sequence shown here is derived from an EMBL/GenBank/DDBJ whole genome shotgun (WGS) entry which is preliminary data.</text>
</comment>
<dbReference type="SUPFAM" id="SSF52743">
    <property type="entry name" value="Subtilisin-like"/>
    <property type="match status" value="1"/>
</dbReference>
<dbReference type="OrthoDB" id="206201at2759"/>
<dbReference type="GO" id="GO:0004252">
    <property type="term" value="F:serine-type endopeptidase activity"/>
    <property type="evidence" value="ECO:0007669"/>
    <property type="project" value="InterPro"/>
</dbReference>
<dbReference type="EMBL" id="JAAMPI010000737">
    <property type="protein sequence ID" value="KAF4628967.1"/>
    <property type="molecule type" value="Genomic_DNA"/>
</dbReference>
<gene>
    <name evidence="2" type="ORF">G7Y89_g9181</name>
</gene>
<dbReference type="AlphaFoldDB" id="A0A8H4RF56"/>
<evidence type="ECO:0008006" key="4">
    <source>
        <dbReference type="Google" id="ProtNLM"/>
    </source>
</evidence>